<evidence type="ECO:0000256" key="3">
    <source>
        <dbReference type="ARBA" id="ARBA00022741"/>
    </source>
</evidence>
<feature type="non-terminal residue" evidence="7">
    <location>
        <position position="249"/>
    </location>
</feature>
<evidence type="ECO:0000256" key="5">
    <source>
        <dbReference type="ARBA" id="ARBA00023134"/>
    </source>
</evidence>
<dbReference type="KEGG" id="aaf:AURANDRAFT_34959"/>
<evidence type="ECO:0000256" key="1">
    <source>
        <dbReference type="ARBA" id="ARBA00007733"/>
    </source>
</evidence>
<name>F0YQ77_AURAN</name>
<keyword evidence="5" id="KW-0342">GTP-binding</keyword>
<dbReference type="InterPro" id="IPR000795">
    <property type="entry name" value="T_Tr_GTP-bd_dom"/>
</dbReference>
<evidence type="ECO:0000313" key="7">
    <source>
        <dbReference type="EMBL" id="EGB02732.1"/>
    </source>
</evidence>
<dbReference type="SUPFAM" id="SSF52540">
    <property type="entry name" value="P-loop containing nucleoside triphosphate hydrolases"/>
    <property type="match status" value="1"/>
</dbReference>
<evidence type="ECO:0000313" key="8">
    <source>
        <dbReference type="Proteomes" id="UP000002729"/>
    </source>
</evidence>
<dbReference type="PANTHER" id="PTHR43381">
    <property type="entry name" value="TRANSLATION INITIATION FACTOR IF-2-RELATED"/>
    <property type="match status" value="1"/>
</dbReference>
<dbReference type="NCBIfam" id="TIGR00231">
    <property type="entry name" value="small_GTP"/>
    <property type="match status" value="1"/>
</dbReference>
<dbReference type="InterPro" id="IPR015760">
    <property type="entry name" value="TIF_IF2"/>
</dbReference>
<dbReference type="InParanoid" id="F0YQ77"/>
<dbReference type="eggNOG" id="KOG1145">
    <property type="taxonomic scope" value="Eukaryota"/>
</dbReference>
<reference evidence="7 8" key="1">
    <citation type="journal article" date="2011" name="Proc. Natl. Acad. Sci. U.S.A.">
        <title>Niche of harmful alga Aureococcus anophagefferens revealed through ecogenomics.</title>
        <authorList>
            <person name="Gobler C.J."/>
            <person name="Berry D.L."/>
            <person name="Dyhrman S.T."/>
            <person name="Wilhelm S.W."/>
            <person name="Salamov A."/>
            <person name="Lobanov A.V."/>
            <person name="Zhang Y."/>
            <person name="Collier J.L."/>
            <person name="Wurch L.L."/>
            <person name="Kustka A.B."/>
            <person name="Dill B.D."/>
            <person name="Shah M."/>
            <person name="VerBerkmoes N.C."/>
            <person name="Kuo A."/>
            <person name="Terry A."/>
            <person name="Pangilinan J."/>
            <person name="Lindquist E.A."/>
            <person name="Lucas S."/>
            <person name="Paulsen I.T."/>
            <person name="Hattenrath-Lehmann T.K."/>
            <person name="Talmage S.C."/>
            <person name="Walker E.A."/>
            <person name="Koch F."/>
            <person name="Burson A.M."/>
            <person name="Marcoval M.A."/>
            <person name="Tang Y.Z."/>
            <person name="Lecleir G.R."/>
            <person name="Coyne K.J."/>
            <person name="Berg G.M."/>
            <person name="Bertrand E.M."/>
            <person name="Saito M.A."/>
            <person name="Gladyshev V.N."/>
            <person name="Grigoriev I.V."/>
        </authorList>
    </citation>
    <scope>NUCLEOTIDE SEQUENCE [LARGE SCALE GENOMIC DNA]</scope>
    <source>
        <strain evidence="8">CCMP 1984</strain>
    </source>
</reference>
<dbReference type="RefSeq" id="XP_009042569.1">
    <property type="nucleotide sequence ID" value="XM_009044321.1"/>
</dbReference>
<dbReference type="Pfam" id="PF00009">
    <property type="entry name" value="GTP_EFTU"/>
    <property type="match status" value="1"/>
</dbReference>
<keyword evidence="4" id="KW-0648">Protein biosynthesis</keyword>
<dbReference type="PANTHER" id="PTHR43381:SF5">
    <property type="entry name" value="TR-TYPE G DOMAIN-CONTAINING PROTEIN"/>
    <property type="match status" value="1"/>
</dbReference>
<accession>F0YQ77</accession>
<protein>
    <recommendedName>
        <fullName evidence="6">Tr-type G domain-containing protein</fullName>
    </recommendedName>
</protein>
<sequence length="249" mass="25397">MSKNSEFLKKFALDRDVAELVALELGATVEIEEFSRVAEDESDGAAAEDAAADAAVEALRAAADAARDASRAARPAPDTADWAALPLRPPIVAVLGHVDHGKTTLLDALRGARTAEAEAGGITQRLSAFVARDAVGGGGDVAAATFLDTPGHAAFSKMRETSTRAVDIAVVVVAADDGVMPQTVEAVDHARAARAQIVVAVTKVDAVGGDAARAEAVARVRGELRERCGVATEADGGDVPLVALSARTG</sequence>
<keyword evidence="2" id="KW-0396">Initiation factor</keyword>
<keyword evidence="8" id="KW-1185">Reference proteome</keyword>
<dbReference type="InterPro" id="IPR005225">
    <property type="entry name" value="Small_GTP-bd"/>
</dbReference>
<dbReference type="OrthoDB" id="361630at2759"/>
<gene>
    <name evidence="7" type="ORF">AURANDRAFT_34959</name>
</gene>
<dbReference type="GO" id="GO:0003743">
    <property type="term" value="F:translation initiation factor activity"/>
    <property type="evidence" value="ECO:0007669"/>
    <property type="project" value="UniProtKB-KW"/>
</dbReference>
<feature type="domain" description="Tr-type G" evidence="6">
    <location>
        <begin position="87"/>
        <end position="249"/>
    </location>
</feature>
<dbReference type="PROSITE" id="PS51722">
    <property type="entry name" value="G_TR_2"/>
    <property type="match status" value="1"/>
</dbReference>
<organism evidence="8">
    <name type="scientific">Aureococcus anophagefferens</name>
    <name type="common">Harmful bloom alga</name>
    <dbReference type="NCBI Taxonomy" id="44056"/>
    <lineage>
        <taxon>Eukaryota</taxon>
        <taxon>Sar</taxon>
        <taxon>Stramenopiles</taxon>
        <taxon>Ochrophyta</taxon>
        <taxon>Pelagophyceae</taxon>
        <taxon>Pelagomonadales</taxon>
        <taxon>Pelagomonadaceae</taxon>
        <taxon>Aureococcus</taxon>
    </lineage>
</organism>
<dbReference type="Proteomes" id="UP000002729">
    <property type="component" value="Unassembled WGS sequence"/>
</dbReference>
<dbReference type="GeneID" id="20221528"/>
<evidence type="ECO:0000256" key="2">
    <source>
        <dbReference type="ARBA" id="ARBA00022540"/>
    </source>
</evidence>
<evidence type="ECO:0000256" key="4">
    <source>
        <dbReference type="ARBA" id="ARBA00022917"/>
    </source>
</evidence>
<dbReference type="InterPro" id="IPR027417">
    <property type="entry name" value="P-loop_NTPase"/>
</dbReference>
<proteinExistence type="inferred from homology"/>
<dbReference type="Gene3D" id="3.40.50.300">
    <property type="entry name" value="P-loop containing nucleotide triphosphate hydrolases"/>
    <property type="match status" value="1"/>
</dbReference>
<dbReference type="EMBL" id="GL833343">
    <property type="protein sequence ID" value="EGB02732.1"/>
    <property type="molecule type" value="Genomic_DNA"/>
</dbReference>
<comment type="similarity">
    <text evidence="1">Belongs to the TRAFAC class translation factor GTPase superfamily. Classic translation factor GTPase family. IF-2 subfamily.</text>
</comment>
<dbReference type="PRINTS" id="PR00315">
    <property type="entry name" value="ELONGATNFCT"/>
</dbReference>
<dbReference type="AlphaFoldDB" id="F0YQ77"/>
<keyword evidence="3" id="KW-0547">Nucleotide-binding</keyword>
<dbReference type="GO" id="GO:0005737">
    <property type="term" value="C:cytoplasm"/>
    <property type="evidence" value="ECO:0007669"/>
    <property type="project" value="TreeGrafter"/>
</dbReference>
<dbReference type="GO" id="GO:0003924">
    <property type="term" value="F:GTPase activity"/>
    <property type="evidence" value="ECO:0007669"/>
    <property type="project" value="InterPro"/>
</dbReference>
<dbReference type="GO" id="GO:0005525">
    <property type="term" value="F:GTP binding"/>
    <property type="evidence" value="ECO:0007669"/>
    <property type="project" value="UniProtKB-KW"/>
</dbReference>
<evidence type="ECO:0000259" key="6">
    <source>
        <dbReference type="PROSITE" id="PS51722"/>
    </source>
</evidence>